<dbReference type="FunFam" id="1.20.1250.20:FF:000001">
    <property type="entry name" value="Dicarboxylate MFS transporter"/>
    <property type="match status" value="1"/>
</dbReference>
<dbReference type="AlphaFoldDB" id="A0A6J4SEY6"/>
<feature type="transmembrane region" description="Helical" evidence="11">
    <location>
        <begin position="283"/>
        <end position="304"/>
    </location>
</feature>
<evidence type="ECO:0000256" key="8">
    <source>
        <dbReference type="ARBA" id="ARBA00023136"/>
    </source>
</evidence>
<evidence type="ECO:0000256" key="7">
    <source>
        <dbReference type="ARBA" id="ARBA00022989"/>
    </source>
</evidence>
<feature type="transmembrane region" description="Helical" evidence="11">
    <location>
        <begin position="61"/>
        <end position="84"/>
    </location>
</feature>
<dbReference type="GO" id="GO:0005886">
    <property type="term" value="C:plasma membrane"/>
    <property type="evidence" value="ECO:0007669"/>
    <property type="project" value="UniProtKB-SubCell"/>
</dbReference>
<evidence type="ECO:0000256" key="4">
    <source>
        <dbReference type="ARBA" id="ARBA00022475"/>
    </source>
</evidence>
<evidence type="ECO:0000256" key="11">
    <source>
        <dbReference type="SAM" id="Phobius"/>
    </source>
</evidence>
<dbReference type="InterPro" id="IPR005829">
    <property type="entry name" value="Sugar_transporter_CS"/>
</dbReference>
<dbReference type="SUPFAM" id="SSF103473">
    <property type="entry name" value="MFS general substrate transporter"/>
    <property type="match status" value="1"/>
</dbReference>
<evidence type="ECO:0000256" key="1">
    <source>
        <dbReference type="ARBA" id="ARBA00004651"/>
    </source>
</evidence>
<feature type="transmembrane region" description="Helical" evidence="11">
    <location>
        <begin position="120"/>
        <end position="140"/>
    </location>
</feature>
<dbReference type="GO" id="GO:0015293">
    <property type="term" value="F:symporter activity"/>
    <property type="evidence" value="ECO:0007669"/>
    <property type="project" value="UniProtKB-KW"/>
</dbReference>
<sequence>MAESGERAVGPAVPEVEEGMLRRAIVGAAVGNTVEWFDFATYSFLATTLAVVFFPPGNPTAALLSTFAVFAAAFFVRPIGGLVFGPMGDKIGRQRVLATVIILMSVSTFVIGLLPSYATIGILAPILLVVARCLQGFSAGGEFGGASTFLAEYSPDHRRGFLVSWLEFSTLIGFLLGSSLVLLLTTTLSEDAMISWGWRVPFLLAGPLGVVGLYIRLRLEDTPEFRALESTGEVSDSPFRETVTENWKQILQVGGLVIIQNVGFYVVLSYMTTYFQDPLGFSSTAGALSTTITLLVGMALIPPLGALSDRVGRKPLLLAACIGYAVLTYPLFLLLNTGSLVAAIVSQVMLGALLAVFISTSIAALTELFPTRVRYGGFSIGYNFSVAIFGGSSPYLAQYLVSTTGNPLSPAFIVIGAAVMTLLVVFTVRETAGTDLIKTQEQLEQVST</sequence>
<keyword evidence="8 11" id="KW-0472">Membrane</keyword>
<gene>
    <name evidence="13" type="ORF">AVDCRST_MAG05-2178</name>
</gene>
<dbReference type="PROSITE" id="PS00217">
    <property type="entry name" value="SUGAR_TRANSPORT_2"/>
    <property type="match status" value="1"/>
</dbReference>
<feature type="transmembrane region" description="Helical" evidence="11">
    <location>
        <begin position="250"/>
        <end position="271"/>
    </location>
</feature>
<dbReference type="EMBL" id="CADCVM010000229">
    <property type="protein sequence ID" value="CAA9496593.1"/>
    <property type="molecule type" value="Genomic_DNA"/>
</dbReference>
<name>A0A6J4SEY6_9ACTN</name>
<feature type="transmembrane region" description="Helical" evidence="11">
    <location>
        <begin position="408"/>
        <end position="428"/>
    </location>
</feature>
<evidence type="ECO:0000256" key="2">
    <source>
        <dbReference type="ARBA" id="ARBA00008240"/>
    </source>
</evidence>
<accession>A0A6J4SEY6</accession>
<dbReference type="Gene3D" id="1.20.1250.20">
    <property type="entry name" value="MFS general substrate transporter like domains"/>
    <property type="match status" value="2"/>
</dbReference>
<keyword evidence="6" id="KW-0769">Symport</keyword>
<organism evidence="13">
    <name type="scientific">uncultured Rubrobacteraceae bacterium</name>
    <dbReference type="NCBI Taxonomy" id="349277"/>
    <lineage>
        <taxon>Bacteria</taxon>
        <taxon>Bacillati</taxon>
        <taxon>Actinomycetota</taxon>
        <taxon>Rubrobacteria</taxon>
        <taxon>Rubrobacterales</taxon>
        <taxon>Rubrobacteraceae</taxon>
        <taxon>environmental samples</taxon>
    </lineage>
</organism>
<comment type="subcellular location">
    <subcellularLocation>
        <location evidence="1">Cell membrane</location>
        <topology evidence="1">Multi-pass membrane protein</topology>
    </subcellularLocation>
</comment>
<feature type="domain" description="Major facilitator superfamily (MFS) profile" evidence="12">
    <location>
        <begin position="24"/>
        <end position="432"/>
    </location>
</feature>
<dbReference type="PANTHER" id="PTHR43528">
    <property type="entry name" value="ALPHA-KETOGLUTARATE PERMEASE"/>
    <property type="match status" value="1"/>
</dbReference>
<dbReference type="PANTHER" id="PTHR43528:SF1">
    <property type="entry name" value="ALPHA-KETOGLUTARATE PERMEASE"/>
    <property type="match status" value="1"/>
</dbReference>
<dbReference type="InterPro" id="IPR005828">
    <property type="entry name" value="MFS_sugar_transport-like"/>
</dbReference>
<dbReference type="PROSITE" id="PS50850">
    <property type="entry name" value="MFS"/>
    <property type="match status" value="1"/>
</dbReference>
<feature type="transmembrane region" description="Helical" evidence="11">
    <location>
        <begin position="96"/>
        <end position="114"/>
    </location>
</feature>
<evidence type="ECO:0000313" key="13">
    <source>
        <dbReference type="EMBL" id="CAA9496593.1"/>
    </source>
</evidence>
<evidence type="ECO:0000259" key="12">
    <source>
        <dbReference type="PROSITE" id="PS50850"/>
    </source>
</evidence>
<reference evidence="13" key="1">
    <citation type="submission" date="2020-02" db="EMBL/GenBank/DDBJ databases">
        <authorList>
            <person name="Meier V. D."/>
        </authorList>
    </citation>
    <scope>NUCLEOTIDE SEQUENCE</scope>
    <source>
        <strain evidence="13">AVDCRST_MAG05</strain>
    </source>
</reference>
<proteinExistence type="inferred from homology"/>
<feature type="transmembrane region" description="Helical" evidence="11">
    <location>
        <begin position="341"/>
        <end position="365"/>
    </location>
</feature>
<dbReference type="InterPro" id="IPR051084">
    <property type="entry name" value="H+-coupled_symporters"/>
</dbReference>
<dbReference type="InterPro" id="IPR020846">
    <property type="entry name" value="MFS_dom"/>
</dbReference>
<keyword evidence="3" id="KW-0813">Transport</keyword>
<keyword evidence="4" id="KW-1003">Cell membrane</keyword>
<feature type="transmembrane region" description="Helical" evidence="11">
    <location>
        <begin position="316"/>
        <end position="335"/>
    </location>
</feature>
<evidence type="ECO:0000256" key="3">
    <source>
        <dbReference type="ARBA" id="ARBA00022448"/>
    </source>
</evidence>
<evidence type="ECO:0000256" key="5">
    <source>
        <dbReference type="ARBA" id="ARBA00022692"/>
    </source>
</evidence>
<feature type="transmembrane region" description="Helical" evidence="11">
    <location>
        <begin position="36"/>
        <end position="55"/>
    </location>
</feature>
<comment type="function">
    <text evidence="9">May be a proton symporter involved in the uptake of osmolytes such as proline and glycine betaine.</text>
</comment>
<comment type="similarity">
    <text evidence="2">Belongs to the major facilitator superfamily. Metabolite:H+ Symporter (MHS) family (TC 2.A.1.6) family.</text>
</comment>
<feature type="transmembrane region" description="Helical" evidence="11">
    <location>
        <begin position="377"/>
        <end position="396"/>
    </location>
</feature>
<dbReference type="Pfam" id="PF00083">
    <property type="entry name" value="Sugar_tr"/>
    <property type="match status" value="2"/>
</dbReference>
<feature type="transmembrane region" description="Helical" evidence="11">
    <location>
        <begin position="161"/>
        <end position="184"/>
    </location>
</feature>
<keyword evidence="7 11" id="KW-1133">Transmembrane helix</keyword>
<evidence type="ECO:0000256" key="10">
    <source>
        <dbReference type="ARBA" id="ARBA00039918"/>
    </source>
</evidence>
<dbReference type="InterPro" id="IPR036259">
    <property type="entry name" value="MFS_trans_sf"/>
</dbReference>
<keyword evidence="5 11" id="KW-0812">Transmembrane</keyword>
<evidence type="ECO:0000256" key="6">
    <source>
        <dbReference type="ARBA" id="ARBA00022847"/>
    </source>
</evidence>
<evidence type="ECO:0000256" key="9">
    <source>
        <dbReference type="ARBA" id="ARBA00037295"/>
    </source>
</evidence>
<feature type="transmembrane region" description="Helical" evidence="11">
    <location>
        <begin position="196"/>
        <end position="217"/>
    </location>
</feature>
<protein>
    <recommendedName>
        <fullName evidence="10">Putative proline/betaine transporter</fullName>
    </recommendedName>
</protein>
<dbReference type="PROSITE" id="PS00216">
    <property type="entry name" value="SUGAR_TRANSPORT_1"/>
    <property type="match status" value="1"/>
</dbReference>